<name>A0A0L0H5M8_SPIPD</name>
<dbReference type="InterPro" id="IPR042241">
    <property type="entry name" value="GCP_C_sf"/>
</dbReference>
<dbReference type="GO" id="GO:0000922">
    <property type="term" value="C:spindle pole"/>
    <property type="evidence" value="ECO:0007669"/>
    <property type="project" value="InterPro"/>
</dbReference>
<keyword evidence="4 5" id="KW-0206">Cytoskeleton</keyword>
<sequence length="959" mass="108225">MSDQLRRQVSFDETDLSELEYGSPIGGFGLSRNILRGSSGVAKMDSTPTGVIGTGRLSSKSVSRSRSMGNFDETKARGKDPASQTAETSRTRTAEASSYFSEFLDGSTMVPTPGDTRTWRFSKTAASPKDADKPIRAKIRSVAADVQQERKQPTGKVPVDKMNDSPLKPRVQSSIPVPPAGEKEPLGSLPYGEQEKLVIHDLLYVLMGIEGAYIQRSDVEVETTQSSPFRCDSTMDQSIAELVKRILPLAGNLEVVERFIDSHSKFEHGRVQHALAATMRSLVKNYLLLIVQLEHQALTAPNFGLQKLWFYLHPSLTTMSALASLIKAIAEAEETGKLKPEEGKDELTKSALTPGNQAGGGVLLGILSQHMLSFSGDPVVKALYSQLLTAAAVPYTVMLRTWINSGEIIDPYDEFMVQEKRGMDKEQLSEDFNDVYWDKRYTLRHSFVPDFLKPYEEKILHAGKYLNVVRECGKEVSKPYAELLDESRTRATIGDAIQAVGGERFVQDIEGAYRYANTTLLSLLFNDYQLLARLRSIKHFYLLEQSDFLVHFLDVAHEHLLKPIDEVPIEQVASLLELVLRNPAAGPRSHEYKEDVSAELCRTHFIIQLIKISTVCGNVFDFGSKSFLEEELLRARKKQSGIQAFQLHYDVPFPTSLIINKKVLVKYQVIFRHLFQCKYIERQLGDAWRHQLKSGLYSKGRRFRRNKGHQLFTDLDSEEEEALGREREESLFMSRMCALRAKMLHFIQQYMYHVGYEVIEPTWSKFEERLQKAPTIEAVMTLHDDYQDALLTELMLSHLGMVKVFRKLMSICIDFCIFSHSYTRFKAPYTFVAGKAPSEYGIPDNLAHSSHPSAIPDPLSDAYISATGGTVLNAENANQTLKELETTFVHQMRTLIDTLKHHATTDDYLFGNFATRLDYNLYYARLPPDLSIVVQVPMEEPDLLNSAIPDEYGTSSRPM</sequence>
<evidence type="ECO:0000259" key="7">
    <source>
        <dbReference type="Pfam" id="PF04130"/>
    </source>
</evidence>
<dbReference type="OMA" id="QNMSGDP"/>
<dbReference type="GO" id="GO:0005816">
    <property type="term" value="C:spindle pole body"/>
    <property type="evidence" value="ECO:0007669"/>
    <property type="project" value="UniProtKB-ARBA"/>
</dbReference>
<gene>
    <name evidence="9" type="ORF">SPPG_08016</name>
</gene>
<evidence type="ECO:0000256" key="6">
    <source>
        <dbReference type="SAM" id="MobiDB-lite"/>
    </source>
</evidence>
<dbReference type="Pfam" id="PF04130">
    <property type="entry name" value="GCP_C_terminal"/>
    <property type="match status" value="1"/>
</dbReference>
<dbReference type="GO" id="GO:0043015">
    <property type="term" value="F:gamma-tubulin binding"/>
    <property type="evidence" value="ECO:0007669"/>
    <property type="project" value="InterPro"/>
</dbReference>
<evidence type="ECO:0000259" key="8">
    <source>
        <dbReference type="Pfam" id="PF17681"/>
    </source>
</evidence>
<dbReference type="InterPro" id="IPR041470">
    <property type="entry name" value="GCP_N"/>
</dbReference>
<dbReference type="STRING" id="645134.A0A0L0H5M8"/>
<dbReference type="Gene3D" id="1.20.120.1900">
    <property type="entry name" value="Gamma-tubulin complex, C-terminal domain"/>
    <property type="match status" value="1"/>
</dbReference>
<feature type="domain" description="Gamma tubulin complex component C-terminal" evidence="7">
    <location>
        <begin position="530"/>
        <end position="923"/>
    </location>
</feature>
<keyword evidence="3 5" id="KW-0493">Microtubule</keyword>
<dbReference type="PANTHER" id="PTHR19302">
    <property type="entry name" value="GAMMA TUBULIN COMPLEX PROTEIN"/>
    <property type="match status" value="1"/>
</dbReference>
<dbReference type="InterPro" id="IPR007259">
    <property type="entry name" value="GCP"/>
</dbReference>
<feature type="domain" description="Gamma tubulin complex component protein N-terminal" evidence="8">
    <location>
        <begin position="199"/>
        <end position="526"/>
    </location>
</feature>
<evidence type="ECO:0000256" key="5">
    <source>
        <dbReference type="RuleBase" id="RU363050"/>
    </source>
</evidence>
<dbReference type="GO" id="GO:0000930">
    <property type="term" value="C:gamma-tubulin complex"/>
    <property type="evidence" value="ECO:0007669"/>
    <property type="project" value="TreeGrafter"/>
</dbReference>
<dbReference type="GO" id="GO:0000278">
    <property type="term" value="P:mitotic cell cycle"/>
    <property type="evidence" value="ECO:0007669"/>
    <property type="project" value="TreeGrafter"/>
</dbReference>
<evidence type="ECO:0000256" key="3">
    <source>
        <dbReference type="ARBA" id="ARBA00022701"/>
    </source>
</evidence>
<evidence type="ECO:0000256" key="4">
    <source>
        <dbReference type="ARBA" id="ARBA00023212"/>
    </source>
</evidence>
<evidence type="ECO:0000256" key="2">
    <source>
        <dbReference type="ARBA" id="ARBA00022490"/>
    </source>
</evidence>
<dbReference type="PANTHER" id="PTHR19302:SF13">
    <property type="entry name" value="GAMMA-TUBULIN COMPLEX COMPONENT 2"/>
    <property type="match status" value="1"/>
</dbReference>
<reference evidence="9 10" key="1">
    <citation type="submission" date="2009-08" db="EMBL/GenBank/DDBJ databases">
        <title>The Genome Sequence of Spizellomyces punctatus strain DAOM BR117.</title>
        <authorList>
            <consortium name="The Broad Institute Genome Sequencing Platform"/>
            <person name="Russ C."/>
            <person name="Cuomo C."/>
            <person name="Shea T."/>
            <person name="Young S.K."/>
            <person name="Zeng Q."/>
            <person name="Koehrsen M."/>
            <person name="Haas B."/>
            <person name="Borodovsky M."/>
            <person name="Guigo R."/>
            <person name="Alvarado L."/>
            <person name="Berlin A."/>
            <person name="Bochicchio J."/>
            <person name="Borenstein D."/>
            <person name="Chapman S."/>
            <person name="Chen Z."/>
            <person name="Engels R."/>
            <person name="Freedman E."/>
            <person name="Gellesch M."/>
            <person name="Goldberg J."/>
            <person name="Griggs A."/>
            <person name="Gujja S."/>
            <person name="Heiman D."/>
            <person name="Hepburn T."/>
            <person name="Howarth C."/>
            <person name="Jen D."/>
            <person name="Larson L."/>
            <person name="Lewis B."/>
            <person name="Mehta T."/>
            <person name="Park D."/>
            <person name="Pearson M."/>
            <person name="Roberts A."/>
            <person name="Saif S."/>
            <person name="Shenoy N."/>
            <person name="Sisk P."/>
            <person name="Stolte C."/>
            <person name="Sykes S."/>
            <person name="Thomson T."/>
            <person name="Walk T."/>
            <person name="White J."/>
            <person name="Yandava C."/>
            <person name="Burger G."/>
            <person name="Gray M.W."/>
            <person name="Holland P.W.H."/>
            <person name="King N."/>
            <person name="Lang F.B.F."/>
            <person name="Roger A.J."/>
            <person name="Ruiz-Trillo I."/>
            <person name="Lander E."/>
            <person name="Nusbaum C."/>
        </authorList>
    </citation>
    <scope>NUCLEOTIDE SEQUENCE [LARGE SCALE GENOMIC DNA]</scope>
    <source>
        <strain evidence="9 10">DAOM BR117</strain>
    </source>
</reference>
<dbReference type="AlphaFoldDB" id="A0A0L0H5M8"/>
<comment type="subcellular location">
    <subcellularLocation>
        <location evidence="5">Cytoplasm</location>
        <location evidence="5">Cytoskeleton</location>
        <location evidence="5">Microtubule organizing center</location>
    </subcellularLocation>
</comment>
<dbReference type="eggNOG" id="KOG2001">
    <property type="taxonomic scope" value="Eukaryota"/>
</dbReference>
<feature type="region of interest" description="Disordered" evidence="6">
    <location>
        <begin position="40"/>
        <end position="188"/>
    </location>
</feature>
<dbReference type="InParanoid" id="A0A0L0H5M8"/>
<dbReference type="InterPro" id="IPR040457">
    <property type="entry name" value="GCP_C"/>
</dbReference>
<dbReference type="GO" id="GO:0005874">
    <property type="term" value="C:microtubule"/>
    <property type="evidence" value="ECO:0007669"/>
    <property type="project" value="UniProtKB-KW"/>
</dbReference>
<dbReference type="GO" id="GO:0051011">
    <property type="term" value="F:microtubule minus-end binding"/>
    <property type="evidence" value="ECO:0007669"/>
    <property type="project" value="TreeGrafter"/>
</dbReference>
<feature type="compositionally biased region" description="Basic and acidic residues" evidence="6">
    <location>
        <begin position="147"/>
        <end position="163"/>
    </location>
</feature>
<evidence type="ECO:0000313" key="9">
    <source>
        <dbReference type="EMBL" id="KNC96815.1"/>
    </source>
</evidence>
<keyword evidence="2 5" id="KW-0963">Cytoplasm</keyword>
<evidence type="ECO:0000256" key="1">
    <source>
        <dbReference type="ARBA" id="ARBA00010337"/>
    </source>
</evidence>
<dbReference type="FunCoup" id="A0A0L0H5M8">
    <property type="interactions" value="625"/>
</dbReference>
<dbReference type="GeneID" id="27691197"/>
<dbReference type="VEuPathDB" id="FungiDB:SPPG_08016"/>
<dbReference type="GO" id="GO:0051321">
    <property type="term" value="P:meiotic cell cycle"/>
    <property type="evidence" value="ECO:0007669"/>
    <property type="project" value="TreeGrafter"/>
</dbReference>
<dbReference type="GO" id="GO:0031122">
    <property type="term" value="P:cytoplasmic microtubule organization"/>
    <property type="evidence" value="ECO:0007669"/>
    <property type="project" value="TreeGrafter"/>
</dbReference>
<dbReference type="EMBL" id="KQ257467">
    <property type="protein sequence ID" value="KNC96815.1"/>
    <property type="molecule type" value="Genomic_DNA"/>
</dbReference>
<dbReference type="RefSeq" id="XP_016604855.1">
    <property type="nucleotide sequence ID" value="XM_016756170.1"/>
</dbReference>
<evidence type="ECO:0000313" key="10">
    <source>
        <dbReference type="Proteomes" id="UP000053201"/>
    </source>
</evidence>
<comment type="similarity">
    <text evidence="1 5">Belongs to the TUBGCP family.</text>
</comment>
<keyword evidence="10" id="KW-1185">Reference proteome</keyword>
<dbReference type="GO" id="GO:0051225">
    <property type="term" value="P:spindle assembly"/>
    <property type="evidence" value="ECO:0007669"/>
    <property type="project" value="TreeGrafter"/>
</dbReference>
<dbReference type="Pfam" id="PF17681">
    <property type="entry name" value="GCP_N_terminal"/>
    <property type="match status" value="1"/>
</dbReference>
<dbReference type="GO" id="GO:0007020">
    <property type="term" value="P:microtubule nucleation"/>
    <property type="evidence" value="ECO:0007669"/>
    <property type="project" value="InterPro"/>
</dbReference>
<proteinExistence type="inferred from homology"/>
<dbReference type="Proteomes" id="UP000053201">
    <property type="component" value="Unassembled WGS sequence"/>
</dbReference>
<organism evidence="9 10">
    <name type="scientific">Spizellomyces punctatus (strain DAOM BR117)</name>
    <dbReference type="NCBI Taxonomy" id="645134"/>
    <lineage>
        <taxon>Eukaryota</taxon>
        <taxon>Fungi</taxon>
        <taxon>Fungi incertae sedis</taxon>
        <taxon>Chytridiomycota</taxon>
        <taxon>Chytridiomycota incertae sedis</taxon>
        <taxon>Chytridiomycetes</taxon>
        <taxon>Spizellomycetales</taxon>
        <taxon>Spizellomycetaceae</taxon>
        <taxon>Spizellomyces</taxon>
    </lineage>
</organism>
<protein>
    <recommendedName>
        <fullName evidence="5">Spindle pole body component</fullName>
    </recommendedName>
</protein>
<accession>A0A0L0H5M8</accession>
<dbReference type="OrthoDB" id="2192946at2759"/>
<feature type="compositionally biased region" description="Low complexity" evidence="6">
    <location>
        <begin position="56"/>
        <end position="67"/>
    </location>
</feature>